<dbReference type="InterPro" id="IPR036866">
    <property type="entry name" value="RibonucZ/Hydroxyglut_hydro"/>
</dbReference>
<evidence type="ECO:0000259" key="5">
    <source>
        <dbReference type="SMART" id="SM00849"/>
    </source>
</evidence>
<comment type="cofactor">
    <cofactor evidence="1">
        <name>Zn(2+)</name>
        <dbReference type="ChEBI" id="CHEBI:29105"/>
    </cofactor>
</comment>
<dbReference type="Pfam" id="PF17778">
    <property type="entry name" value="WHD_BLACT"/>
    <property type="match status" value="1"/>
</dbReference>
<dbReference type="GO" id="GO:0017001">
    <property type="term" value="P:antibiotic catabolic process"/>
    <property type="evidence" value="ECO:0007669"/>
    <property type="project" value="InterPro"/>
</dbReference>
<dbReference type="RefSeq" id="WP_220193270.1">
    <property type="nucleotide sequence ID" value="NZ_BNJF01000001.1"/>
</dbReference>
<dbReference type="PANTHER" id="PTHR23131">
    <property type="entry name" value="ENDORIBONUCLEASE LACTB2"/>
    <property type="match status" value="1"/>
</dbReference>
<name>A0A8J3MSY7_9CHLR</name>
<dbReference type="CDD" id="cd16278">
    <property type="entry name" value="metallo-hydrolase-like_MBL-fold"/>
    <property type="match status" value="1"/>
</dbReference>
<evidence type="ECO:0000256" key="1">
    <source>
        <dbReference type="ARBA" id="ARBA00001947"/>
    </source>
</evidence>
<evidence type="ECO:0000256" key="2">
    <source>
        <dbReference type="ARBA" id="ARBA00022723"/>
    </source>
</evidence>
<feature type="domain" description="Metallo-beta-lactamase" evidence="5">
    <location>
        <begin position="5"/>
        <end position="166"/>
    </location>
</feature>
<dbReference type="Gene3D" id="3.60.15.10">
    <property type="entry name" value="Ribonuclease Z/Hydroxyacylglutathione hydrolase-like"/>
    <property type="match status" value="1"/>
</dbReference>
<evidence type="ECO:0000256" key="4">
    <source>
        <dbReference type="ARBA" id="ARBA00022833"/>
    </source>
</evidence>
<dbReference type="PROSITE" id="PS00743">
    <property type="entry name" value="BETA_LACTAMASE_B_1"/>
    <property type="match status" value="1"/>
</dbReference>
<dbReference type="SMART" id="SM00849">
    <property type="entry name" value="Lactamase_B"/>
    <property type="match status" value="1"/>
</dbReference>
<keyword evidence="2" id="KW-0479">Metal-binding</keyword>
<dbReference type="Pfam" id="PF00753">
    <property type="entry name" value="Lactamase_B"/>
    <property type="match status" value="1"/>
</dbReference>
<dbReference type="GO" id="GO:0008800">
    <property type="term" value="F:beta-lactamase activity"/>
    <property type="evidence" value="ECO:0007669"/>
    <property type="project" value="InterPro"/>
</dbReference>
<accession>A0A8J3MSY7</accession>
<dbReference type="Proteomes" id="UP000612362">
    <property type="component" value="Unassembled WGS sequence"/>
</dbReference>
<evidence type="ECO:0000256" key="3">
    <source>
        <dbReference type="ARBA" id="ARBA00022801"/>
    </source>
</evidence>
<dbReference type="InterPro" id="IPR050662">
    <property type="entry name" value="Sec-metab_biosynth-thioest"/>
</dbReference>
<protein>
    <submittedName>
        <fullName evidence="6">MBL fold metallo-hydrolase</fullName>
    </submittedName>
</protein>
<keyword evidence="4" id="KW-0862">Zinc</keyword>
<keyword evidence="7" id="KW-1185">Reference proteome</keyword>
<evidence type="ECO:0000313" key="6">
    <source>
        <dbReference type="EMBL" id="GHO43820.1"/>
    </source>
</evidence>
<dbReference type="PANTHER" id="PTHR23131:SF0">
    <property type="entry name" value="ENDORIBONUCLEASE LACTB2"/>
    <property type="match status" value="1"/>
</dbReference>
<gene>
    <name evidence="6" type="ORF">KSX_19830</name>
</gene>
<dbReference type="EMBL" id="BNJF01000001">
    <property type="protein sequence ID" value="GHO43820.1"/>
    <property type="molecule type" value="Genomic_DNA"/>
</dbReference>
<comment type="caution">
    <text evidence="6">The sequence shown here is derived from an EMBL/GenBank/DDBJ whole genome shotgun (WGS) entry which is preliminary data.</text>
</comment>
<sequence>MTGPGTNTIILGGGSAGAIVIDPAVDDAAYMERVMREGEVRGGIRHILITHGHGDHIGGADELRRRSGASVFAFSREGVPLADREIADGETWELEGGERLHALHTPGHRFDHLCFLLERERILFAGDVVAGVGTVVIIPPEGEMLTYLKTLKRLRELDITRIVPAHGSTINDPRAKLNEYIAHRLERERKVKQSMLSSASPMTIPELVPLVYDDTDPALHPIAARSLEAHLIKLEREGVARVDDQGRWELIGPIHTA</sequence>
<dbReference type="AlphaFoldDB" id="A0A8J3MSY7"/>
<dbReference type="InterPro" id="IPR001279">
    <property type="entry name" value="Metallo-B-lactamas"/>
</dbReference>
<evidence type="ECO:0000313" key="7">
    <source>
        <dbReference type="Proteomes" id="UP000612362"/>
    </source>
</evidence>
<dbReference type="SUPFAM" id="SSF56281">
    <property type="entry name" value="Metallo-hydrolase/oxidoreductase"/>
    <property type="match status" value="1"/>
</dbReference>
<dbReference type="Gene3D" id="1.10.10.10">
    <property type="entry name" value="Winged helix-like DNA-binding domain superfamily/Winged helix DNA-binding domain"/>
    <property type="match status" value="1"/>
</dbReference>
<dbReference type="InterPro" id="IPR001018">
    <property type="entry name" value="Beta-lactamase_class-B_CS"/>
</dbReference>
<dbReference type="GO" id="GO:0008270">
    <property type="term" value="F:zinc ion binding"/>
    <property type="evidence" value="ECO:0007669"/>
    <property type="project" value="InterPro"/>
</dbReference>
<reference evidence="6" key="1">
    <citation type="submission" date="2020-10" db="EMBL/GenBank/DDBJ databases">
        <title>Taxonomic study of unclassified bacteria belonging to the class Ktedonobacteria.</title>
        <authorList>
            <person name="Yabe S."/>
            <person name="Wang C.M."/>
            <person name="Zheng Y."/>
            <person name="Sakai Y."/>
            <person name="Cavaletti L."/>
            <person name="Monciardini P."/>
            <person name="Donadio S."/>
        </authorList>
    </citation>
    <scope>NUCLEOTIDE SEQUENCE</scope>
    <source>
        <strain evidence="6">SOSP1-1</strain>
    </source>
</reference>
<dbReference type="InterPro" id="IPR041516">
    <property type="entry name" value="LACTB2_WH"/>
</dbReference>
<proteinExistence type="predicted"/>
<keyword evidence="3" id="KW-0378">Hydrolase</keyword>
<dbReference type="InterPro" id="IPR036388">
    <property type="entry name" value="WH-like_DNA-bd_sf"/>
</dbReference>
<organism evidence="6 7">
    <name type="scientific">Ktedonospora formicarum</name>
    <dbReference type="NCBI Taxonomy" id="2778364"/>
    <lineage>
        <taxon>Bacteria</taxon>
        <taxon>Bacillati</taxon>
        <taxon>Chloroflexota</taxon>
        <taxon>Ktedonobacteria</taxon>
        <taxon>Ktedonobacterales</taxon>
        <taxon>Ktedonobacteraceae</taxon>
        <taxon>Ktedonospora</taxon>
    </lineage>
</organism>